<sequence length="82" mass="9095">MEFLLGIINGNIGAGYEFFPPTLECLAMVEIISENLPVNGFQKGSTSFIQINRSCRLEANKATFCPVIQFGQYRRSCCDPAI</sequence>
<reference evidence="1" key="1">
    <citation type="submission" date="2018-05" db="EMBL/GenBank/DDBJ databases">
        <authorList>
            <person name="Lanie J.A."/>
            <person name="Ng W.-L."/>
            <person name="Kazmierczak K.M."/>
            <person name="Andrzejewski T.M."/>
            <person name="Davidsen T.M."/>
            <person name="Wayne K.J."/>
            <person name="Tettelin H."/>
            <person name="Glass J.I."/>
            <person name="Rusch D."/>
            <person name="Podicherti R."/>
            <person name="Tsui H.-C.T."/>
            <person name="Winkler M.E."/>
        </authorList>
    </citation>
    <scope>NUCLEOTIDE SEQUENCE</scope>
</reference>
<protein>
    <submittedName>
        <fullName evidence="1">Uncharacterized protein</fullName>
    </submittedName>
</protein>
<dbReference type="EMBL" id="UINC01000088">
    <property type="protein sequence ID" value="SUZ48820.1"/>
    <property type="molecule type" value="Genomic_DNA"/>
</dbReference>
<evidence type="ECO:0000313" key="1">
    <source>
        <dbReference type="EMBL" id="SUZ48820.1"/>
    </source>
</evidence>
<gene>
    <name evidence="1" type="ORF">METZ01_LOCUS1674</name>
</gene>
<name>A0A381N2H7_9ZZZZ</name>
<dbReference type="AlphaFoldDB" id="A0A381N2H7"/>
<proteinExistence type="predicted"/>
<organism evidence="1">
    <name type="scientific">marine metagenome</name>
    <dbReference type="NCBI Taxonomy" id="408172"/>
    <lineage>
        <taxon>unclassified sequences</taxon>
        <taxon>metagenomes</taxon>
        <taxon>ecological metagenomes</taxon>
    </lineage>
</organism>
<accession>A0A381N2H7</accession>